<dbReference type="InterPro" id="IPR022998">
    <property type="entry name" value="ThiamineP_synth_TenI"/>
</dbReference>
<keyword evidence="4 9" id="KW-0460">Magnesium</keyword>
<accession>A0A935MRJ3</accession>
<gene>
    <name evidence="9" type="primary">thiE</name>
    <name evidence="13" type="ORF">IPJ38_14035</name>
</gene>
<protein>
    <recommendedName>
        <fullName evidence="9">Thiamine-phosphate synthase</fullName>
        <shortName evidence="9">TP synthase</shortName>
        <shortName evidence="9">TPS</shortName>
        <ecNumber evidence="9">2.5.1.3</ecNumber>
    </recommendedName>
    <alternativeName>
        <fullName evidence="9">Thiamine-phosphate pyrophosphorylase</fullName>
        <shortName evidence="9">TMP pyrophosphorylase</shortName>
        <shortName evidence="9">TMP-PPase</shortName>
    </alternativeName>
</protein>
<feature type="binding site" evidence="9">
    <location>
        <position position="69"/>
    </location>
    <ligand>
        <name>4-amino-2-methyl-5-(diphosphooxymethyl)pyrimidine</name>
        <dbReference type="ChEBI" id="CHEBI:57841"/>
    </ligand>
</feature>
<dbReference type="HAMAP" id="MF_00097">
    <property type="entry name" value="TMP_synthase"/>
    <property type="match status" value="1"/>
</dbReference>
<dbReference type="PANTHER" id="PTHR20857">
    <property type="entry name" value="THIAMINE-PHOSPHATE PYROPHOSPHORYLASE"/>
    <property type="match status" value="1"/>
</dbReference>
<dbReference type="InterPro" id="IPR036206">
    <property type="entry name" value="ThiamineP_synth_sf"/>
</dbReference>
<comment type="cofactor">
    <cofactor evidence="9">
        <name>Mg(2+)</name>
        <dbReference type="ChEBI" id="CHEBI:18420"/>
    </cofactor>
    <text evidence="9">Binds 1 Mg(2+) ion per subunit.</text>
</comment>
<comment type="catalytic activity">
    <reaction evidence="8 9 10">
        <text>2-[(2R,5Z)-2-carboxy-4-methylthiazol-5(2H)-ylidene]ethyl phosphate + 4-amino-2-methyl-5-(diphosphooxymethyl)pyrimidine + 2 H(+) = thiamine phosphate + CO2 + diphosphate</text>
        <dbReference type="Rhea" id="RHEA:47844"/>
        <dbReference type="ChEBI" id="CHEBI:15378"/>
        <dbReference type="ChEBI" id="CHEBI:16526"/>
        <dbReference type="ChEBI" id="CHEBI:33019"/>
        <dbReference type="ChEBI" id="CHEBI:37575"/>
        <dbReference type="ChEBI" id="CHEBI:57841"/>
        <dbReference type="ChEBI" id="CHEBI:62899"/>
        <dbReference type="EC" id="2.5.1.3"/>
    </reaction>
</comment>
<feature type="binding site" evidence="9">
    <location>
        <begin position="135"/>
        <end position="137"/>
    </location>
    <ligand>
        <name>2-[(2R,5Z)-2-carboxy-4-methylthiazol-5(2H)-ylidene]ethyl phosphate</name>
        <dbReference type="ChEBI" id="CHEBI:62899"/>
    </ligand>
</feature>
<dbReference type="GO" id="GO:0004789">
    <property type="term" value="F:thiamine-phosphate diphosphorylase activity"/>
    <property type="evidence" value="ECO:0007669"/>
    <property type="project" value="UniProtKB-UniRule"/>
</dbReference>
<dbReference type="GO" id="GO:0009229">
    <property type="term" value="P:thiamine diphosphate biosynthetic process"/>
    <property type="evidence" value="ECO:0007669"/>
    <property type="project" value="UniProtKB-UniRule"/>
</dbReference>
<dbReference type="Gene3D" id="3.20.20.70">
    <property type="entry name" value="Aldolase class I"/>
    <property type="match status" value="1"/>
</dbReference>
<proteinExistence type="inferred from homology"/>
<dbReference type="SUPFAM" id="SSF51391">
    <property type="entry name" value="Thiamin phosphate synthase"/>
    <property type="match status" value="1"/>
</dbReference>
<comment type="catalytic activity">
    <reaction evidence="6 9 10">
        <text>4-methyl-5-(2-phosphooxyethyl)-thiazole + 4-amino-2-methyl-5-(diphosphooxymethyl)pyrimidine + H(+) = thiamine phosphate + diphosphate</text>
        <dbReference type="Rhea" id="RHEA:22328"/>
        <dbReference type="ChEBI" id="CHEBI:15378"/>
        <dbReference type="ChEBI" id="CHEBI:33019"/>
        <dbReference type="ChEBI" id="CHEBI:37575"/>
        <dbReference type="ChEBI" id="CHEBI:57841"/>
        <dbReference type="ChEBI" id="CHEBI:58296"/>
        <dbReference type="EC" id="2.5.1.3"/>
    </reaction>
</comment>
<sequence length="210" mass="22219">MPNKLRGLYAITPECADGKQLLAQIEAALSGGCRIVQYRDKLSDMPEQVARSRALRELTRRHGARLLINDDIALAHLIDADGVHLGKDDGNLAAARAILGPEKILGASCYGDFCAAQTAAKAGADYVAFGAMYPSPTKPDATTATVDLFFRSKNELTVTSCAIGGITLENAATLISAGADLLAVITDLFNAPDIAARAANYLRLFEEAKP</sequence>
<evidence type="ECO:0000256" key="2">
    <source>
        <dbReference type="ARBA" id="ARBA00022679"/>
    </source>
</evidence>
<comment type="caution">
    <text evidence="13">The sequence shown here is derived from an EMBL/GenBank/DDBJ whole genome shotgun (WGS) entry which is preliminary data.</text>
</comment>
<dbReference type="EMBL" id="JADJMS010000030">
    <property type="protein sequence ID" value="MBK7416058.1"/>
    <property type="molecule type" value="Genomic_DNA"/>
</dbReference>
<dbReference type="Proteomes" id="UP000739411">
    <property type="component" value="Unassembled WGS sequence"/>
</dbReference>
<dbReference type="NCBIfam" id="TIGR00693">
    <property type="entry name" value="thiE"/>
    <property type="match status" value="1"/>
</dbReference>
<dbReference type="InterPro" id="IPR013785">
    <property type="entry name" value="Aldolase_TIM"/>
</dbReference>
<evidence type="ECO:0000256" key="5">
    <source>
        <dbReference type="ARBA" id="ARBA00022977"/>
    </source>
</evidence>
<feature type="binding site" evidence="9">
    <location>
        <position position="165"/>
    </location>
    <ligand>
        <name>2-[(2R,5Z)-2-carboxy-4-methylthiazol-5(2H)-ylidene]ethyl phosphate</name>
        <dbReference type="ChEBI" id="CHEBI:62899"/>
    </ligand>
</feature>
<evidence type="ECO:0000259" key="12">
    <source>
        <dbReference type="Pfam" id="PF02581"/>
    </source>
</evidence>
<feature type="binding site" evidence="9">
    <location>
        <position position="70"/>
    </location>
    <ligand>
        <name>Mg(2+)</name>
        <dbReference type="ChEBI" id="CHEBI:18420"/>
    </ligand>
</feature>
<dbReference type="GO" id="GO:0000287">
    <property type="term" value="F:magnesium ion binding"/>
    <property type="evidence" value="ECO:0007669"/>
    <property type="project" value="UniProtKB-UniRule"/>
</dbReference>
<evidence type="ECO:0000256" key="8">
    <source>
        <dbReference type="ARBA" id="ARBA00047883"/>
    </source>
</evidence>
<evidence type="ECO:0000256" key="10">
    <source>
        <dbReference type="RuleBase" id="RU003826"/>
    </source>
</evidence>
<evidence type="ECO:0000256" key="7">
    <source>
        <dbReference type="ARBA" id="ARBA00047851"/>
    </source>
</evidence>
<evidence type="ECO:0000256" key="11">
    <source>
        <dbReference type="RuleBase" id="RU004253"/>
    </source>
</evidence>
<feature type="binding site" evidence="9">
    <location>
        <begin position="185"/>
        <end position="186"/>
    </location>
    <ligand>
        <name>2-[(2R,5Z)-2-carboxy-4-methylthiazol-5(2H)-ylidene]ethyl phosphate</name>
        <dbReference type="ChEBI" id="CHEBI:62899"/>
    </ligand>
</feature>
<feature type="binding site" evidence="9">
    <location>
        <position position="108"/>
    </location>
    <ligand>
        <name>4-amino-2-methyl-5-(diphosphooxymethyl)pyrimidine</name>
        <dbReference type="ChEBI" id="CHEBI:57841"/>
    </ligand>
</feature>
<dbReference type="EC" id="2.5.1.3" evidence="9"/>
<keyword evidence="2 9" id="KW-0808">Transferase</keyword>
<evidence type="ECO:0000256" key="1">
    <source>
        <dbReference type="ARBA" id="ARBA00005165"/>
    </source>
</evidence>
<comment type="catalytic activity">
    <reaction evidence="7 9 10">
        <text>2-(2-carboxy-4-methylthiazol-5-yl)ethyl phosphate + 4-amino-2-methyl-5-(diphosphooxymethyl)pyrimidine + 2 H(+) = thiamine phosphate + CO2 + diphosphate</text>
        <dbReference type="Rhea" id="RHEA:47848"/>
        <dbReference type="ChEBI" id="CHEBI:15378"/>
        <dbReference type="ChEBI" id="CHEBI:16526"/>
        <dbReference type="ChEBI" id="CHEBI:33019"/>
        <dbReference type="ChEBI" id="CHEBI:37575"/>
        <dbReference type="ChEBI" id="CHEBI:57841"/>
        <dbReference type="ChEBI" id="CHEBI:62890"/>
        <dbReference type="EC" id="2.5.1.3"/>
    </reaction>
</comment>
<feature type="binding site" evidence="9">
    <location>
        <position position="138"/>
    </location>
    <ligand>
        <name>4-amino-2-methyl-5-(diphosphooxymethyl)pyrimidine</name>
        <dbReference type="ChEBI" id="CHEBI:57841"/>
    </ligand>
</feature>
<dbReference type="Pfam" id="PF02581">
    <property type="entry name" value="TMP-TENI"/>
    <property type="match status" value="1"/>
</dbReference>
<evidence type="ECO:0000256" key="9">
    <source>
        <dbReference type="HAMAP-Rule" id="MF_00097"/>
    </source>
</evidence>
<evidence type="ECO:0000256" key="6">
    <source>
        <dbReference type="ARBA" id="ARBA00047334"/>
    </source>
</evidence>
<comment type="pathway">
    <text evidence="1 9 11">Cofactor biosynthesis; thiamine diphosphate biosynthesis; thiamine phosphate from 4-amino-2-methyl-5-diphosphomethylpyrimidine and 4-methyl-5-(2-phosphoethyl)-thiazole: step 1/1.</text>
</comment>
<dbReference type="PANTHER" id="PTHR20857:SF15">
    <property type="entry name" value="THIAMINE-PHOSPHATE SYNTHASE"/>
    <property type="match status" value="1"/>
</dbReference>
<dbReference type="GO" id="GO:0005737">
    <property type="term" value="C:cytoplasm"/>
    <property type="evidence" value="ECO:0007669"/>
    <property type="project" value="TreeGrafter"/>
</dbReference>
<comment type="function">
    <text evidence="9">Condenses 4-methyl-5-(beta-hydroxyethyl)thiazole monophosphate (THZ-P) and 2-methyl-4-amino-5-hydroxymethyl pyrimidine pyrophosphate (HMP-PP) to form thiamine monophosphate (TMP).</text>
</comment>
<dbReference type="InterPro" id="IPR034291">
    <property type="entry name" value="TMP_synthase"/>
</dbReference>
<evidence type="ECO:0000256" key="3">
    <source>
        <dbReference type="ARBA" id="ARBA00022723"/>
    </source>
</evidence>
<feature type="binding site" evidence="9">
    <location>
        <begin position="37"/>
        <end position="41"/>
    </location>
    <ligand>
        <name>4-amino-2-methyl-5-(diphosphooxymethyl)pyrimidine</name>
        <dbReference type="ChEBI" id="CHEBI:57841"/>
    </ligand>
</feature>
<keyword evidence="3 9" id="KW-0479">Metal-binding</keyword>
<name>A0A935MRJ3_9RHOO</name>
<reference evidence="13 14" key="1">
    <citation type="submission" date="2020-10" db="EMBL/GenBank/DDBJ databases">
        <title>Connecting structure to function with the recovery of over 1000 high-quality activated sludge metagenome-assembled genomes encoding full-length rRNA genes using long-read sequencing.</title>
        <authorList>
            <person name="Singleton C.M."/>
            <person name="Petriglieri F."/>
            <person name="Kristensen J.M."/>
            <person name="Kirkegaard R.H."/>
            <person name="Michaelsen T.Y."/>
            <person name="Andersen M.H."/>
            <person name="Karst S.M."/>
            <person name="Dueholm M.S."/>
            <person name="Nielsen P.H."/>
            <person name="Albertsen M."/>
        </authorList>
    </citation>
    <scope>NUCLEOTIDE SEQUENCE [LARGE SCALE GENOMIC DNA]</scope>
    <source>
        <strain evidence="13">EsbW_18-Q3-R4-48_BATAC.463</strain>
    </source>
</reference>
<dbReference type="CDD" id="cd00564">
    <property type="entry name" value="TMP_TenI"/>
    <property type="match status" value="1"/>
</dbReference>
<evidence type="ECO:0000313" key="13">
    <source>
        <dbReference type="EMBL" id="MBK7416058.1"/>
    </source>
</evidence>
<organism evidence="13 14">
    <name type="scientific">Candidatus Dechloromonas phosphorivorans</name>
    <dbReference type="NCBI Taxonomy" id="2899244"/>
    <lineage>
        <taxon>Bacteria</taxon>
        <taxon>Pseudomonadati</taxon>
        <taxon>Pseudomonadota</taxon>
        <taxon>Betaproteobacteria</taxon>
        <taxon>Rhodocyclales</taxon>
        <taxon>Azonexaceae</taxon>
        <taxon>Dechloromonas</taxon>
    </lineage>
</organism>
<dbReference type="AlphaFoldDB" id="A0A935MRJ3"/>
<evidence type="ECO:0000256" key="4">
    <source>
        <dbReference type="ARBA" id="ARBA00022842"/>
    </source>
</evidence>
<feature type="domain" description="Thiamine phosphate synthase/TenI" evidence="12">
    <location>
        <begin position="8"/>
        <end position="187"/>
    </location>
</feature>
<comment type="similarity">
    <text evidence="9 10">Belongs to the thiamine-phosphate synthase family.</text>
</comment>
<feature type="binding site" evidence="9">
    <location>
        <position position="89"/>
    </location>
    <ligand>
        <name>Mg(2+)</name>
        <dbReference type="ChEBI" id="CHEBI:18420"/>
    </ligand>
</feature>
<keyword evidence="5 9" id="KW-0784">Thiamine biosynthesis</keyword>
<dbReference type="GO" id="GO:0009228">
    <property type="term" value="P:thiamine biosynthetic process"/>
    <property type="evidence" value="ECO:0007669"/>
    <property type="project" value="UniProtKB-KW"/>
</dbReference>
<evidence type="ECO:0000313" key="14">
    <source>
        <dbReference type="Proteomes" id="UP000739411"/>
    </source>
</evidence>